<dbReference type="Proteomes" id="UP000249682">
    <property type="component" value="Chromosome"/>
</dbReference>
<evidence type="ECO:0000256" key="1">
    <source>
        <dbReference type="SAM" id="MobiDB-lite"/>
    </source>
</evidence>
<gene>
    <name evidence="2" type="ORF">DIJ64_09580</name>
</gene>
<organism evidence="2 3">
    <name type="scientific">Mycobacterium leprae</name>
    <dbReference type="NCBI Taxonomy" id="1769"/>
    <lineage>
        <taxon>Bacteria</taxon>
        <taxon>Bacillati</taxon>
        <taxon>Actinomycetota</taxon>
        <taxon>Actinomycetes</taxon>
        <taxon>Mycobacteriales</taxon>
        <taxon>Mycobacteriaceae</taxon>
        <taxon>Mycobacterium</taxon>
    </lineage>
</organism>
<protein>
    <submittedName>
        <fullName evidence="2">Uncharacterized protein</fullName>
    </submittedName>
</protein>
<dbReference type="EMBL" id="CP029543">
    <property type="protein sequence ID" value="AWV48214.1"/>
    <property type="molecule type" value="Genomic_DNA"/>
</dbReference>
<evidence type="ECO:0000313" key="2">
    <source>
        <dbReference type="EMBL" id="AWV48214.1"/>
    </source>
</evidence>
<dbReference type="RefSeq" id="WP_049769802.1">
    <property type="nucleotide sequence ID" value="NZ_CP029543.1"/>
</dbReference>
<feature type="compositionally biased region" description="Polar residues" evidence="1">
    <location>
        <begin position="1"/>
        <end position="17"/>
    </location>
</feature>
<feature type="region of interest" description="Disordered" evidence="1">
    <location>
        <begin position="1"/>
        <end position="24"/>
    </location>
</feature>
<sequence length="63" mass="6527">MASPTKSTPHCGSTLWTETGGLLSPGRARQLREVPGVDLEAPHGKLAEGLATTIVDNIAGSSW</sequence>
<accession>A0AAD2JDQ2</accession>
<name>A0AAD2JDQ2_MYCLR</name>
<proteinExistence type="predicted"/>
<evidence type="ECO:0000313" key="3">
    <source>
        <dbReference type="Proteomes" id="UP000249682"/>
    </source>
</evidence>
<dbReference type="AlphaFoldDB" id="A0AAD2JDQ2"/>
<reference evidence="2 3" key="1">
    <citation type="submission" date="2018-05" db="EMBL/GenBank/DDBJ databases">
        <title>Evolution of small genomes with special reference to Mycobacterium leprae.</title>
        <authorList>
            <person name="Mohanty P.S."/>
            <person name="Bansal A.K."/>
            <person name="Gupta U.D."/>
            <person name="Naaz F."/>
            <person name="Dwivedi V.D."/>
            <person name="Singh H."/>
            <person name="Gupta G."/>
            <person name="Sharma S."/>
            <person name="Arora M."/>
        </authorList>
    </citation>
    <scope>NUCLEOTIDE SEQUENCE [LARGE SCALE GENOMIC DNA]</scope>
    <source>
        <strain evidence="2 3">MRHRU-235-G</strain>
    </source>
</reference>